<reference evidence="2 3" key="1">
    <citation type="journal article" date="2014" name="Nat. Commun.">
        <title>Klebsormidium flaccidum genome reveals primary factors for plant terrestrial adaptation.</title>
        <authorList>
            <person name="Hori K."/>
            <person name="Maruyama F."/>
            <person name="Fujisawa T."/>
            <person name="Togashi T."/>
            <person name="Yamamoto N."/>
            <person name="Seo M."/>
            <person name="Sato S."/>
            <person name="Yamada T."/>
            <person name="Mori H."/>
            <person name="Tajima N."/>
            <person name="Moriyama T."/>
            <person name="Ikeuchi M."/>
            <person name="Watanabe M."/>
            <person name="Wada H."/>
            <person name="Kobayashi K."/>
            <person name="Saito M."/>
            <person name="Masuda T."/>
            <person name="Sasaki-Sekimoto Y."/>
            <person name="Mashiguchi K."/>
            <person name="Awai K."/>
            <person name="Shimojima M."/>
            <person name="Masuda S."/>
            <person name="Iwai M."/>
            <person name="Nobusawa T."/>
            <person name="Narise T."/>
            <person name="Kondo S."/>
            <person name="Saito H."/>
            <person name="Sato R."/>
            <person name="Murakawa M."/>
            <person name="Ihara Y."/>
            <person name="Oshima-Yamada Y."/>
            <person name="Ohtaka K."/>
            <person name="Satoh M."/>
            <person name="Sonobe K."/>
            <person name="Ishii M."/>
            <person name="Ohtani R."/>
            <person name="Kanamori-Sato M."/>
            <person name="Honoki R."/>
            <person name="Miyazaki D."/>
            <person name="Mochizuki H."/>
            <person name="Umetsu J."/>
            <person name="Higashi K."/>
            <person name="Shibata D."/>
            <person name="Kamiya Y."/>
            <person name="Sato N."/>
            <person name="Nakamura Y."/>
            <person name="Tabata S."/>
            <person name="Ida S."/>
            <person name="Kurokawa K."/>
            <person name="Ohta H."/>
        </authorList>
    </citation>
    <scope>NUCLEOTIDE SEQUENCE [LARGE SCALE GENOMIC DNA]</scope>
    <source>
        <strain evidence="2 3">NIES-2285</strain>
    </source>
</reference>
<evidence type="ECO:0000256" key="1">
    <source>
        <dbReference type="SAM" id="Coils"/>
    </source>
</evidence>
<protein>
    <submittedName>
        <fullName evidence="2">Uncharacterized protein</fullName>
    </submittedName>
</protein>
<sequence length="259" mass="28630">MSQRGVLTGAGKLSVLRFALWRVQESEAAIPVKDFVLAICRDMCEAAVQALEERAKTLQDDLSPNLPLKRTDLELRVRTAENELRDLWMSLAPRGLPRALADVFEEKVTIALEGFESALRTLNDAAIETKGKKDLDATINQMEAEMAAALAPEKLPWDNESLVETGEKIHEKAVSALFAKFGGLSPEDATELYTTVRRDAFRQRMAAYETKHETAKARAALESAERKVDRSTSAKFAALKQMLAAAEGEVAKIRQQNAD</sequence>
<feature type="coiled-coil region" evidence="1">
    <location>
        <begin position="198"/>
        <end position="256"/>
    </location>
</feature>
<evidence type="ECO:0000313" key="3">
    <source>
        <dbReference type="Proteomes" id="UP000054558"/>
    </source>
</evidence>
<proteinExistence type="predicted"/>
<dbReference type="AlphaFoldDB" id="A0A1Y1HWS9"/>
<keyword evidence="1" id="KW-0175">Coiled coil</keyword>
<gene>
    <name evidence="2" type="ORF">KFL_001050070</name>
</gene>
<keyword evidence="3" id="KW-1185">Reference proteome</keyword>
<organism evidence="2 3">
    <name type="scientific">Klebsormidium nitens</name>
    <name type="common">Green alga</name>
    <name type="synonym">Ulothrix nitens</name>
    <dbReference type="NCBI Taxonomy" id="105231"/>
    <lineage>
        <taxon>Eukaryota</taxon>
        <taxon>Viridiplantae</taxon>
        <taxon>Streptophyta</taxon>
        <taxon>Klebsormidiophyceae</taxon>
        <taxon>Klebsormidiales</taxon>
        <taxon>Klebsormidiaceae</taxon>
        <taxon>Klebsormidium</taxon>
    </lineage>
</organism>
<evidence type="ECO:0000313" key="2">
    <source>
        <dbReference type="EMBL" id="GAQ82242.1"/>
    </source>
</evidence>
<dbReference type="Proteomes" id="UP000054558">
    <property type="component" value="Unassembled WGS sequence"/>
</dbReference>
<dbReference type="EMBL" id="DF237054">
    <property type="protein sequence ID" value="GAQ82242.1"/>
    <property type="molecule type" value="Genomic_DNA"/>
</dbReference>
<accession>A0A1Y1HWS9</accession>
<name>A0A1Y1HWS9_KLENI</name>